<keyword evidence="14" id="KW-1185">Reference proteome</keyword>
<proteinExistence type="inferred from homology"/>
<evidence type="ECO:0000256" key="12">
    <source>
        <dbReference type="PIRSR" id="PIRSR602481-2"/>
    </source>
</evidence>
<feature type="binding site" evidence="11">
    <location>
        <position position="88"/>
    </location>
    <ligand>
        <name>Zn(2+)</name>
        <dbReference type="ChEBI" id="CHEBI:29105"/>
    </ligand>
</feature>
<evidence type="ECO:0000256" key="11">
    <source>
        <dbReference type="PIRSR" id="PIRSR602481-1"/>
    </source>
</evidence>
<dbReference type="InterPro" id="IPR036388">
    <property type="entry name" value="WH-like_DNA-bd_sf"/>
</dbReference>
<organism evidence="13 14">
    <name type="scientific">Bifidobacterium mongoliense DSM 21395</name>
    <dbReference type="NCBI Taxonomy" id="1437603"/>
    <lineage>
        <taxon>Bacteria</taxon>
        <taxon>Bacillati</taxon>
        <taxon>Actinomycetota</taxon>
        <taxon>Actinomycetes</taxon>
        <taxon>Bifidobacteriales</taxon>
        <taxon>Bifidobacteriaceae</taxon>
        <taxon>Bifidobacterium</taxon>
    </lineage>
</organism>
<comment type="caution">
    <text evidence="13">The sequence shown here is derived from an EMBL/GenBank/DDBJ whole genome shotgun (WGS) entry which is preliminary data.</text>
</comment>
<keyword evidence="4" id="KW-0963">Cytoplasm</keyword>
<comment type="subcellular location">
    <subcellularLocation>
        <location evidence="1">Cytoplasm</location>
    </subcellularLocation>
</comment>
<evidence type="ECO:0000256" key="6">
    <source>
        <dbReference type="ARBA" id="ARBA00022723"/>
    </source>
</evidence>
<feature type="binding site" evidence="12">
    <location>
        <position position="79"/>
    </location>
    <ligand>
        <name>Fe cation</name>
        <dbReference type="ChEBI" id="CHEBI:24875"/>
    </ligand>
</feature>
<dbReference type="GO" id="GO:0003700">
    <property type="term" value="F:DNA-binding transcription factor activity"/>
    <property type="evidence" value="ECO:0007669"/>
    <property type="project" value="InterPro"/>
</dbReference>
<protein>
    <submittedName>
        <fullName evidence="13">Transcriptional regulator</fullName>
    </submittedName>
</protein>
<evidence type="ECO:0000313" key="13">
    <source>
        <dbReference type="EMBL" id="KFI74646.1"/>
    </source>
</evidence>
<dbReference type="InterPro" id="IPR002481">
    <property type="entry name" value="FUR"/>
</dbReference>
<keyword evidence="10" id="KW-0804">Transcription</keyword>
<sequence>MRKSVSRHTRQKDVMLQGLRECEGFVSAQDLHRRLSDEGLNIGLATVYRQLRSLEEVGSVDTIRLNGQQMFRICEDNGHHHHLICERCGRTVEIEPPDEQWLRHIASDHGFTMTSHTLEVFGLCPDCQRRDDADHAGADTQVQTAAQAGAQTVA</sequence>
<evidence type="ECO:0000256" key="4">
    <source>
        <dbReference type="ARBA" id="ARBA00022490"/>
    </source>
</evidence>
<dbReference type="RefSeq" id="WP_081882999.1">
    <property type="nucleotide sequence ID" value="NZ_JDUO01000019.1"/>
</dbReference>
<dbReference type="Gene3D" id="1.10.10.10">
    <property type="entry name" value="Winged helix-like DNA-binding domain superfamily/Winged helix DNA-binding domain"/>
    <property type="match status" value="1"/>
</dbReference>
<evidence type="ECO:0000256" key="1">
    <source>
        <dbReference type="ARBA" id="ARBA00004496"/>
    </source>
</evidence>
<dbReference type="GO" id="GO:0045892">
    <property type="term" value="P:negative regulation of DNA-templated transcription"/>
    <property type="evidence" value="ECO:0007669"/>
    <property type="project" value="TreeGrafter"/>
</dbReference>
<dbReference type="InterPro" id="IPR043135">
    <property type="entry name" value="Fur_C"/>
</dbReference>
<evidence type="ECO:0000256" key="3">
    <source>
        <dbReference type="ARBA" id="ARBA00011738"/>
    </source>
</evidence>
<evidence type="ECO:0000256" key="8">
    <source>
        <dbReference type="ARBA" id="ARBA00023015"/>
    </source>
</evidence>
<reference evidence="13 14" key="1">
    <citation type="submission" date="2014-03" db="EMBL/GenBank/DDBJ databases">
        <title>Genomics of Bifidobacteria.</title>
        <authorList>
            <person name="Ventura M."/>
            <person name="Milani C."/>
            <person name="Lugli G.A."/>
        </authorList>
    </citation>
    <scope>NUCLEOTIDE SEQUENCE [LARGE SCALE GENOMIC DNA]</scope>
    <source>
        <strain evidence="13 14">DSM 21395</strain>
    </source>
</reference>
<dbReference type="Gene3D" id="3.30.1490.190">
    <property type="match status" value="1"/>
</dbReference>
<keyword evidence="7 11" id="KW-0862">Zinc</keyword>
<comment type="cofactor">
    <cofactor evidence="11">
        <name>Zn(2+)</name>
        <dbReference type="ChEBI" id="CHEBI:29105"/>
    </cofactor>
    <text evidence="11">Binds 1 zinc ion per subunit.</text>
</comment>
<dbReference type="GO" id="GO:0000976">
    <property type="term" value="F:transcription cis-regulatory region binding"/>
    <property type="evidence" value="ECO:0007669"/>
    <property type="project" value="TreeGrafter"/>
</dbReference>
<evidence type="ECO:0000256" key="7">
    <source>
        <dbReference type="ARBA" id="ARBA00022833"/>
    </source>
</evidence>
<evidence type="ECO:0000256" key="2">
    <source>
        <dbReference type="ARBA" id="ARBA00007957"/>
    </source>
</evidence>
<dbReference type="PANTHER" id="PTHR33202">
    <property type="entry name" value="ZINC UPTAKE REGULATION PROTEIN"/>
    <property type="match status" value="1"/>
</dbReference>
<feature type="binding site" evidence="12">
    <location>
        <position position="116"/>
    </location>
    <ligand>
        <name>Fe cation</name>
        <dbReference type="ChEBI" id="CHEBI:24875"/>
    </ligand>
</feature>
<feature type="binding site" evidence="11">
    <location>
        <position position="127"/>
    </location>
    <ligand>
        <name>Zn(2+)</name>
        <dbReference type="ChEBI" id="CHEBI:29105"/>
    </ligand>
</feature>
<feature type="binding site" evidence="12">
    <location>
        <position position="99"/>
    </location>
    <ligand>
        <name>Fe cation</name>
        <dbReference type="ChEBI" id="CHEBI:24875"/>
    </ligand>
</feature>
<name>A0A087BUE6_9BIFI</name>
<dbReference type="GeneID" id="93095069"/>
<dbReference type="InterPro" id="IPR036390">
    <property type="entry name" value="WH_DNA-bd_sf"/>
</dbReference>
<comment type="cofactor">
    <cofactor evidence="12">
        <name>Mn(2+)</name>
        <dbReference type="ChEBI" id="CHEBI:29035"/>
    </cofactor>
    <cofactor evidence="12">
        <name>Fe(2+)</name>
        <dbReference type="ChEBI" id="CHEBI:29033"/>
    </cofactor>
    <text evidence="12">Binds 1 Mn(2+) or Fe(2+) ion per subunit.</text>
</comment>
<dbReference type="GO" id="GO:0008270">
    <property type="term" value="F:zinc ion binding"/>
    <property type="evidence" value="ECO:0007669"/>
    <property type="project" value="TreeGrafter"/>
</dbReference>
<dbReference type="OrthoDB" id="8659436at2"/>
<dbReference type="GO" id="GO:1900376">
    <property type="term" value="P:regulation of secondary metabolite biosynthetic process"/>
    <property type="evidence" value="ECO:0007669"/>
    <property type="project" value="TreeGrafter"/>
</dbReference>
<comment type="similarity">
    <text evidence="2">Belongs to the Fur family.</text>
</comment>
<dbReference type="GO" id="GO:0005829">
    <property type="term" value="C:cytosol"/>
    <property type="evidence" value="ECO:0007669"/>
    <property type="project" value="TreeGrafter"/>
</dbReference>
<accession>A0A087BUE6</accession>
<dbReference type="Pfam" id="PF01475">
    <property type="entry name" value="FUR"/>
    <property type="match status" value="1"/>
</dbReference>
<evidence type="ECO:0000256" key="5">
    <source>
        <dbReference type="ARBA" id="ARBA00022491"/>
    </source>
</evidence>
<keyword evidence="8" id="KW-0805">Transcription regulation</keyword>
<keyword evidence="12" id="KW-0408">Iron</keyword>
<dbReference type="EMBL" id="JGZE01000022">
    <property type="protein sequence ID" value="KFI74646.1"/>
    <property type="molecule type" value="Genomic_DNA"/>
</dbReference>
<evidence type="ECO:0000256" key="9">
    <source>
        <dbReference type="ARBA" id="ARBA00023125"/>
    </source>
</evidence>
<feature type="binding site" evidence="11">
    <location>
        <position position="85"/>
    </location>
    <ligand>
        <name>Zn(2+)</name>
        <dbReference type="ChEBI" id="CHEBI:29105"/>
    </ligand>
</feature>
<feature type="binding site" evidence="11">
    <location>
        <position position="124"/>
    </location>
    <ligand>
        <name>Zn(2+)</name>
        <dbReference type="ChEBI" id="CHEBI:29105"/>
    </ligand>
</feature>
<gene>
    <name evidence="13" type="ORF">BMON_1747</name>
</gene>
<evidence type="ECO:0000256" key="10">
    <source>
        <dbReference type="ARBA" id="ARBA00023163"/>
    </source>
</evidence>
<keyword evidence="9" id="KW-0238">DNA-binding</keyword>
<dbReference type="PANTHER" id="PTHR33202:SF2">
    <property type="entry name" value="FERRIC UPTAKE REGULATION PROTEIN"/>
    <property type="match status" value="1"/>
</dbReference>
<dbReference type="SUPFAM" id="SSF46785">
    <property type="entry name" value="Winged helix' DNA-binding domain"/>
    <property type="match status" value="1"/>
</dbReference>
<dbReference type="AlphaFoldDB" id="A0A087BUE6"/>
<keyword evidence="5" id="KW-0678">Repressor</keyword>
<keyword evidence="6 11" id="KW-0479">Metal-binding</keyword>
<dbReference type="Proteomes" id="UP000029082">
    <property type="component" value="Unassembled WGS sequence"/>
</dbReference>
<dbReference type="eggNOG" id="COG0735">
    <property type="taxonomic scope" value="Bacteria"/>
</dbReference>
<evidence type="ECO:0000313" key="14">
    <source>
        <dbReference type="Proteomes" id="UP000029082"/>
    </source>
</evidence>
<comment type="subunit">
    <text evidence="3">Homodimer.</text>
</comment>
<dbReference type="CDD" id="cd07153">
    <property type="entry name" value="Fur_like"/>
    <property type="match status" value="1"/>
</dbReference>
<dbReference type="STRING" id="1437603.GCA_000771525_00556"/>